<organism evidence="1">
    <name type="scientific">marine sediment metagenome</name>
    <dbReference type="NCBI Taxonomy" id="412755"/>
    <lineage>
        <taxon>unclassified sequences</taxon>
        <taxon>metagenomes</taxon>
        <taxon>ecological metagenomes</taxon>
    </lineage>
</organism>
<reference evidence="1" key="1">
    <citation type="journal article" date="2014" name="Front. Microbiol.">
        <title>High frequency of phylogenetically diverse reductive dehalogenase-homologous genes in deep subseafloor sedimentary metagenomes.</title>
        <authorList>
            <person name="Kawai M."/>
            <person name="Futagami T."/>
            <person name="Toyoda A."/>
            <person name="Takaki Y."/>
            <person name="Nishi S."/>
            <person name="Hori S."/>
            <person name="Arai W."/>
            <person name="Tsubouchi T."/>
            <person name="Morono Y."/>
            <person name="Uchiyama I."/>
            <person name="Ito T."/>
            <person name="Fujiyama A."/>
            <person name="Inagaki F."/>
            <person name="Takami H."/>
        </authorList>
    </citation>
    <scope>NUCLEOTIDE SEQUENCE</scope>
    <source>
        <strain evidence="1">Expedition CK06-06</strain>
    </source>
</reference>
<accession>X0XLB4</accession>
<evidence type="ECO:0000313" key="1">
    <source>
        <dbReference type="EMBL" id="GAG25776.1"/>
    </source>
</evidence>
<gene>
    <name evidence="1" type="ORF">S01H1_59217</name>
</gene>
<dbReference type="AlphaFoldDB" id="X0XLB4"/>
<proteinExistence type="predicted"/>
<sequence length="217" mass="24430">MNPYRDDDYTFAHQGSLTSGWMYGGLQDIIKIWNSMKLFIENALADHRWIKADYKLDGDTTWTVIPGAFDTVPREKIDLDSTSPPNVTGRRFKYRLRFHTDDNAESVRLKSIVIEAVGIVPIKYGYAFSAMFAELNEDVDLEEAPDTTYASISAKKTQLNTWLSAGTALILSSAYAAFDDKTVFMDPATMRPLELWKGNAPGDAHEQHIIQLAVNEL</sequence>
<protein>
    <submittedName>
        <fullName evidence="1">Uncharacterized protein</fullName>
    </submittedName>
</protein>
<name>X0XLB4_9ZZZZ</name>
<dbReference type="EMBL" id="BARS01038723">
    <property type="protein sequence ID" value="GAG25776.1"/>
    <property type="molecule type" value="Genomic_DNA"/>
</dbReference>
<comment type="caution">
    <text evidence="1">The sequence shown here is derived from an EMBL/GenBank/DDBJ whole genome shotgun (WGS) entry which is preliminary data.</text>
</comment>